<proteinExistence type="predicted"/>
<dbReference type="InterPro" id="IPR032809">
    <property type="entry name" value="Put_HupE_UreJ"/>
</dbReference>
<dbReference type="STRING" id="1267766.WYH_01149"/>
<gene>
    <name evidence="1" type="ORF">WYH_01149</name>
</gene>
<dbReference type="OrthoDB" id="9808870at2"/>
<dbReference type="AlphaFoldDB" id="A0A0F7KTS2"/>
<dbReference type="EMBL" id="CP011452">
    <property type="protein sequence ID" value="AKH42195.1"/>
    <property type="molecule type" value="Genomic_DNA"/>
</dbReference>
<evidence type="ECO:0000313" key="2">
    <source>
        <dbReference type="Proteomes" id="UP000034392"/>
    </source>
</evidence>
<protein>
    <submittedName>
        <fullName evidence="1">HupE / UreJ protein</fullName>
    </submittedName>
</protein>
<dbReference type="PATRIC" id="fig|1267766.3.peg.1155"/>
<accession>A0A0F7KTS2</accession>
<dbReference type="Pfam" id="PF13795">
    <property type="entry name" value="HupE_UreJ_2"/>
    <property type="match status" value="1"/>
</dbReference>
<sequence>MERPNRKSLYPALCLAFGLLLLIPATQAFAHDLSEANRAYVQGIEGPAPIPFLYLGAKHMVTGIDHILFLIGVVFYLFRLRDVVIYVSMFTIGHSLTLLGGVLGGVGLNASVVDAIIGISVIYKAVENLGGFAKIGLAINTRLAVLIFGLFHGMGLATKLMDLSVSPDGLLTNLISFNIGVEIGQVIVLTAVVILLNLWRETASFKSGARLANYALLAGGIALTLFHINGYFSS</sequence>
<evidence type="ECO:0000313" key="1">
    <source>
        <dbReference type="EMBL" id="AKH42195.1"/>
    </source>
</evidence>
<reference evidence="1" key="1">
    <citation type="submission" date="2015-05" db="EMBL/GenBank/DDBJ databases">
        <title>The complete genome of Altererythrobacter atlanticus strain 26DY36.</title>
        <authorList>
            <person name="Wu Y.-H."/>
            <person name="Cheng H."/>
            <person name="Wu X.-W."/>
        </authorList>
    </citation>
    <scope>NUCLEOTIDE SEQUENCE [LARGE SCALE GENOMIC DNA]</scope>
    <source>
        <strain evidence="1">26DY36</strain>
    </source>
</reference>
<dbReference type="KEGG" id="aay:WYH_01149"/>
<organism evidence="1 2">
    <name type="scientific">Croceibacterium atlanticum</name>
    <dbReference type="NCBI Taxonomy" id="1267766"/>
    <lineage>
        <taxon>Bacteria</taxon>
        <taxon>Pseudomonadati</taxon>
        <taxon>Pseudomonadota</taxon>
        <taxon>Alphaproteobacteria</taxon>
        <taxon>Sphingomonadales</taxon>
        <taxon>Erythrobacteraceae</taxon>
        <taxon>Croceibacterium</taxon>
    </lineage>
</organism>
<dbReference type="RefSeq" id="WP_046903068.1">
    <property type="nucleotide sequence ID" value="NZ_CP011452.2"/>
</dbReference>
<name>A0A0F7KTS2_9SPHN</name>
<keyword evidence="2" id="KW-1185">Reference proteome</keyword>
<dbReference type="Proteomes" id="UP000034392">
    <property type="component" value="Chromosome"/>
</dbReference>